<proteinExistence type="predicted"/>
<protein>
    <submittedName>
        <fullName evidence="1">Uncharacterized protein</fullName>
    </submittedName>
</protein>
<reference evidence="1 2" key="1">
    <citation type="submission" date="2021-05" db="EMBL/GenBank/DDBJ databases">
        <title>Genome Assembly of Synthetic Allotetraploid Brassica napus Reveals Homoeologous Exchanges between Subgenomes.</title>
        <authorList>
            <person name="Davis J.T."/>
        </authorList>
    </citation>
    <scope>NUCLEOTIDE SEQUENCE [LARGE SCALE GENOMIC DNA]</scope>
    <source>
        <strain evidence="2">cv. Da-Ae</strain>
        <tissue evidence="1">Seedling</tissue>
    </source>
</reference>
<comment type="caution">
    <text evidence="1">The sequence shown here is derived from an EMBL/GenBank/DDBJ whole genome shotgun (WGS) entry which is preliminary data.</text>
</comment>
<dbReference type="EMBL" id="JAGKQM010000009">
    <property type="protein sequence ID" value="KAH0913399.1"/>
    <property type="molecule type" value="Genomic_DNA"/>
</dbReference>
<name>A0ABQ8C8J4_BRANA</name>
<keyword evidence="2" id="KW-1185">Reference proteome</keyword>
<evidence type="ECO:0000313" key="2">
    <source>
        <dbReference type="Proteomes" id="UP000824890"/>
    </source>
</evidence>
<organism evidence="1 2">
    <name type="scientific">Brassica napus</name>
    <name type="common">Rape</name>
    <dbReference type="NCBI Taxonomy" id="3708"/>
    <lineage>
        <taxon>Eukaryota</taxon>
        <taxon>Viridiplantae</taxon>
        <taxon>Streptophyta</taxon>
        <taxon>Embryophyta</taxon>
        <taxon>Tracheophyta</taxon>
        <taxon>Spermatophyta</taxon>
        <taxon>Magnoliopsida</taxon>
        <taxon>eudicotyledons</taxon>
        <taxon>Gunneridae</taxon>
        <taxon>Pentapetalae</taxon>
        <taxon>rosids</taxon>
        <taxon>malvids</taxon>
        <taxon>Brassicales</taxon>
        <taxon>Brassicaceae</taxon>
        <taxon>Brassiceae</taxon>
        <taxon>Brassica</taxon>
    </lineage>
</organism>
<sequence>MLIEVCVSVTWVDWYIGGPYPATYAADNITEGFLQSIRKNETVCVYNEEPTSFLLGSLLLVPWLLL</sequence>
<accession>A0ABQ8C8J4</accession>
<evidence type="ECO:0000313" key="1">
    <source>
        <dbReference type="EMBL" id="KAH0913399.1"/>
    </source>
</evidence>
<dbReference type="Proteomes" id="UP000824890">
    <property type="component" value="Unassembled WGS sequence"/>
</dbReference>
<gene>
    <name evidence="1" type="ORF">HID58_036720</name>
</gene>